<sequence length="126" mass="13788">MGVWLNPGADLQRTYAIFDERQHTFYEHPLGARGIAVASPGIAPLQARSTIRGVAMDRNELDARLHKLRADVPSMLADAEDAEDFWPAFAGEADVIGGGAMSAEDGRYVRNQLNRILQQAGIAERL</sequence>
<evidence type="ECO:0000313" key="2">
    <source>
        <dbReference type="Proteomes" id="UP001429354"/>
    </source>
</evidence>
<organism evidence="1 2">
    <name type="scientific">Pseudoxanthomonas gei</name>
    <dbReference type="NCBI Taxonomy" id="1383030"/>
    <lineage>
        <taxon>Bacteria</taxon>
        <taxon>Pseudomonadati</taxon>
        <taxon>Pseudomonadota</taxon>
        <taxon>Gammaproteobacteria</taxon>
        <taxon>Lysobacterales</taxon>
        <taxon>Lysobacteraceae</taxon>
        <taxon>Pseudoxanthomonas</taxon>
    </lineage>
</organism>
<evidence type="ECO:0000313" key="1">
    <source>
        <dbReference type="EMBL" id="NDK37450.1"/>
    </source>
</evidence>
<gene>
    <name evidence="1" type="ORF">DT603_01130</name>
</gene>
<dbReference type="EMBL" id="QOVG01000001">
    <property type="protein sequence ID" value="NDK37450.1"/>
    <property type="molecule type" value="Genomic_DNA"/>
</dbReference>
<protein>
    <submittedName>
        <fullName evidence="1">Uncharacterized protein</fullName>
    </submittedName>
</protein>
<reference evidence="1 2" key="1">
    <citation type="submission" date="2018-07" db="EMBL/GenBank/DDBJ databases">
        <title>Whole genome Sequencing of Pseudoxanthomonas gei KCTC 32298 (T).</title>
        <authorList>
            <person name="Kumar S."/>
            <person name="Bansal K."/>
            <person name="Kaur A."/>
            <person name="Patil P."/>
            <person name="Sharma S."/>
            <person name="Patil P.B."/>
        </authorList>
    </citation>
    <scope>NUCLEOTIDE SEQUENCE [LARGE SCALE GENOMIC DNA]</scope>
    <source>
        <strain evidence="1 2">KCTC 32298</strain>
    </source>
</reference>
<accession>A0ABX0AA48</accession>
<name>A0ABX0AA48_9GAMM</name>
<comment type="caution">
    <text evidence="1">The sequence shown here is derived from an EMBL/GenBank/DDBJ whole genome shotgun (WGS) entry which is preliminary data.</text>
</comment>
<keyword evidence="2" id="KW-1185">Reference proteome</keyword>
<proteinExistence type="predicted"/>
<dbReference type="Proteomes" id="UP001429354">
    <property type="component" value="Unassembled WGS sequence"/>
</dbReference>